<evidence type="ECO:0000313" key="5">
    <source>
        <dbReference type="EMBL" id="NDY82160.1"/>
    </source>
</evidence>
<keyword evidence="1" id="KW-0805">Transcription regulation</keyword>
<dbReference type="Gene3D" id="1.10.10.10">
    <property type="entry name" value="Winged helix-like DNA-binding domain superfamily/Winged helix DNA-binding domain"/>
    <property type="match status" value="1"/>
</dbReference>
<organism evidence="5">
    <name type="scientific">Sheuella amnicola</name>
    <dbReference type="NCBI Taxonomy" id="2707330"/>
    <lineage>
        <taxon>Bacteria</taxon>
        <taxon>Pseudomonadati</taxon>
        <taxon>Pseudomonadota</taxon>
        <taxon>Betaproteobacteria</taxon>
        <taxon>Burkholderiales</taxon>
        <taxon>Alcaligenaceae</taxon>
        <taxon>Sheuella</taxon>
    </lineage>
</organism>
<dbReference type="PANTHER" id="PTHR43537">
    <property type="entry name" value="TRANSCRIPTIONAL REGULATOR, GNTR FAMILY"/>
    <property type="match status" value="1"/>
</dbReference>
<evidence type="ECO:0000256" key="1">
    <source>
        <dbReference type="ARBA" id="ARBA00023015"/>
    </source>
</evidence>
<dbReference type="PRINTS" id="PR00035">
    <property type="entry name" value="HTHGNTR"/>
</dbReference>
<dbReference type="SUPFAM" id="SSF48008">
    <property type="entry name" value="GntR ligand-binding domain-like"/>
    <property type="match status" value="1"/>
</dbReference>
<dbReference type="InterPro" id="IPR008920">
    <property type="entry name" value="TF_FadR/GntR_C"/>
</dbReference>
<dbReference type="GO" id="GO:0003677">
    <property type="term" value="F:DNA binding"/>
    <property type="evidence" value="ECO:0007669"/>
    <property type="project" value="UniProtKB-KW"/>
</dbReference>
<reference evidence="5" key="1">
    <citation type="submission" date="2020-02" db="EMBL/GenBank/DDBJ databases">
        <authorList>
            <person name="Chen W.-M."/>
        </authorList>
    </citation>
    <scope>NUCLEOTIDE SEQUENCE</scope>
    <source>
        <strain evidence="5">NBD-18</strain>
    </source>
</reference>
<dbReference type="SMART" id="SM00895">
    <property type="entry name" value="FCD"/>
    <property type="match status" value="1"/>
</dbReference>
<accession>A0A6B2QUX6</accession>
<dbReference type="InterPro" id="IPR011711">
    <property type="entry name" value="GntR_C"/>
</dbReference>
<dbReference type="GO" id="GO:0003700">
    <property type="term" value="F:DNA-binding transcription factor activity"/>
    <property type="evidence" value="ECO:0007669"/>
    <property type="project" value="InterPro"/>
</dbReference>
<comment type="caution">
    <text evidence="5">The sequence shown here is derived from an EMBL/GenBank/DDBJ whole genome shotgun (WGS) entry which is preliminary data.</text>
</comment>
<dbReference type="Gene3D" id="1.20.120.530">
    <property type="entry name" value="GntR ligand-binding domain-like"/>
    <property type="match status" value="1"/>
</dbReference>
<proteinExistence type="predicted"/>
<keyword evidence="2" id="KW-0238">DNA-binding</keyword>
<dbReference type="EMBL" id="JAAGRN010000002">
    <property type="protein sequence ID" value="NDY82160.1"/>
    <property type="molecule type" value="Genomic_DNA"/>
</dbReference>
<dbReference type="SUPFAM" id="SSF46785">
    <property type="entry name" value="Winged helix' DNA-binding domain"/>
    <property type="match status" value="1"/>
</dbReference>
<dbReference type="InterPro" id="IPR036388">
    <property type="entry name" value="WH-like_DNA-bd_sf"/>
</dbReference>
<dbReference type="RefSeq" id="WP_163651484.1">
    <property type="nucleotide sequence ID" value="NZ_JAAGRN010000002.1"/>
</dbReference>
<evidence type="ECO:0000256" key="2">
    <source>
        <dbReference type="ARBA" id="ARBA00023125"/>
    </source>
</evidence>
<gene>
    <name evidence="5" type="ORF">G3I67_02840</name>
</gene>
<evidence type="ECO:0000259" key="4">
    <source>
        <dbReference type="PROSITE" id="PS50949"/>
    </source>
</evidence>
<dbReference type="Pfam" id="PF07729">
    <property type="entry name" value="FCD"/>
    <property type="match status" value="1"/>
</dbReference>
<dbReference type="InterPro" id="IPR036390">
    <property type="entry name" value="WH_DNA-bd_sf"/>
</dbReference>
<evidence type="ECO:0000256" key="3">
    <source>
        <dbReference type="ARBA" id="ARBA00023163"/>
    </source>
</evidence>
<keyword evidence="3" id="KW-0804">Transcription</keyword>
<name>A0A6B2QUX6_9BURK</name>
<sequence>MSEPATAALHLPDEIALQLGQLIDAKKFSPGDRLPSERDLCEQFSVSRPVIREAISRLKSEGVVSIKRGVGVFVTERDPREGFKIQKVDIEEKVAVTQIMELIATVEVSATRLAAARRTSEDLKQIRRCLLGMEYAIASDRLGDEEDFEFHQAIVVATHNPYFKTLSQHLEHTARKMIRSLRSNTKTRHTNLIEAVQAEHQAIYNAIVAGDPIAAELAARTHLENAEKRFVKYLKS</sequence>
<dbReference type="InterPro" id="IPR000524">
    <property type="entry name" value="Tscrpt_reg_HTH_GntR"/>
</dbReference>
<protein>
    <submittedName>
        <fullName evidence="5">FadR family transcriptional regulator</fullName>
    </submittedName>
</protein>
<dbReference type="CDD" id="cd07377">
    <property type="entry name" value="WHTH_GntR"/>
    <property type="match status" value="1"/>
</dbReference>
<dbReference type="PANTHER" id="PTHR43537:SF44">
    <property type="entry name" value="GNTR FAMILY REGULATORY PROTEIN"/>
    <property type="match status" value="1"/>
</dbReference>
<dbReference type="SMART" id="SM00345">
    <property type="entry name" value="HTH_GNTR"/>
    <property type="match status" value="1"/>
</dbReference>
<dbReference type="AlphaFoldDB" id="A0A6B2QUX6"/>
<dbReference type="PROSITE" id="PS50949">
    <property type="entry name" value="HTH_GNTR"/>
    <property type="match status" value="1"/>
</dbReference>
<dbReference type="Pfam" id="PF00392">
    <property type="entry name" value="GntR"/>
    <property type="match status" value="1"/>
</dbReference>
<feature type="domain" description="HTH gntR-type" evidence="4">
    <location>
        <begin position="9"/>
        <end position="77"/>
    </location>
</feature>